<keyword evidence="3" id="KW-1185">Reference proteome</keyword>
<evidence type="ECO:0000313" key="2">
    <source>
        <dbReference type="EMBL" id="KAF1965684.1"/>
    </source>
</evidence>
<dbReference type="OrthoDB" id="3687416at2759"/>
<dbReference type="EMBL" id="ML976757">
    <property type="protein sequence ID" value="KAF1965684.1"/>
    <property type="molecule type" value="Genomic_DNA"/>
</dbReference>
<evidence type="ECO:0000256" key="1">
    <source>
        <dbReference type="SAM" id="MobiDB-lite"/>
    </source>
</evidence>
<gene>
    <name evidence="2" type="ORF">BU23DRAFT_604023</name>
</gene>
<accession>A0A6A5ULW9</accession>
<dbReference type="InterPro" id="IPR035979">
    <property type="entry name" value="RBD_domain_sf"/>
</dbReference>
<dbReference type="SUPFAM" id="SSF54928">
    <property type="entry name" value="RNA-binding domain, RBD"/>
    <property type="match status" value="1"/>
</dbReference>
<sequence>MVNQGGTLSFDMSPMGCHLSSSGSFVRIRRLDANTDASVVLTMFDDDQELHKKVKEIYAVPTVGDSEACVEFETENDAARAVSKYHEKRFGWNRHKTSLERILPTDMKQCNHDSEWTERKEHDKKCRLSIFLREQKKEVTFTSQTVLVSGLNRSETVKHVKKLLGAQVSEKSYDFEGELVDAEDVWEYFYPVPGAGGEVFVRFHDGSARDKIQEYNGTYFMNETVYLKCVPNSEYRPNPKGPQKQQAKEIAQVHMKGPRQ</sequence>
<organism evidence="2 3">
    <name type="scientific">Bimuria novae-zelandiae CBS 107.79</name>
    <dbReference type="NCBI Taxonomy" id="1447943"/>
    <lineage>
        <taxon>Eukaryota</taxon>
        <taxon>Fungi</taxon>
        <taxon>Dikarya</taxon>
        <taxon>Ascomycota</taxon>
        <taxon>Pezizomycotina</taxon>
        <taxon>Dothideomycetes</taxon>
        <taxon>Pleosporomycetidae</taxon>
        <taxon>Pleosporales</taxon>
        <taxon>Massarineae</taxon>
        <taxon>Didymosphaeriaceae</taxon>
        <taxon>Bimuria</taxon>
    </lineage>
</organism>
<reference evidence="2" key="1">
    <citation type="journal article" date="2020" name="Stud. Mycol.">
        <title>101 Dothideomycetes genomes: a test case for predicting lifestyles and emergence of pathogens.</title>
        <authorList>
            <person name="Haridas S."/>
            <person name="Albert R."/>
            <person name="Binder M."/>
            <person name="Bloem J."/>
            <person name="Labutti K."/>
            <person name="Salamov A."/>
            <person name="Andreopoulos B."/>
            <person name="Baker S."/>
            <person name="Barry K."/>
            <person name="Bills G."/>
            <person name="Bluhm B."/>
            <person name="Cannon C."/>
            <person name="Castanera R."/>
            <person name="Culley D."/>
            <person name="Daum C."/>
            <person name="Ezra D."/>
            <person name="Gonzalez J."/>
            <person name="Henrissat B."/>
            <person name="Kuo A."/>
            <person name="Liang C."/>
            <person name="Lipzen A."/>
            <person name="Lutzoni F."/>
            <person name="Magnuson J."/>
            <person name="Mondo S."/>
            <person name="Nolan M."/>
            <person name="Ohm R."/>
            <person name="Pangilinan J."/>
            <person name="Park H.-J."/>
            <person name="Ramirez L."/>
            <person name="Alfaro M."/>
            <person name="Sun H."/>
            <person name="Tritt A."/>
            <person name="Yoshinaga Y."/>
            <person name="Zwiers L.-H."/>
            <person name="Turgeon B."/>
            <person name="Goodwin S."/>
            <person name="Spatafora J."/>
            <person name="Crous P."/>
            <person name="Grigoriev I."/>
        </authorList>
    </citation>
    <scope>NUCLEOTIDE SEQUENCE</scope>
    <source>
        <strain evidence="2">CBS 107.79</strain>
    </source>
</reference>
<evidence type="ECO:0000313" key="3">
    <source>
        <dbReference type="Proteomes" id="UP000800036"/>
    </source>
</evidence>
<dbReference type="Proteomes" id="UP000800036">
    <property type="component" value="Unassembled WGS sequence"/>
</dbReference>
<protein>
    <recommendedName>
        <fullName evidence="4">RRM domain-containing protein</fullName>
    </recommendedName>
</protein>
<dbReference type="Gene3D" id="3.30.70.330">
    <property type="match status" value="1"/>
</dbReference>
<dbReference type="InterPro" id="IPR012677">
    <property type="entry name" value="Nucleotide-bd_a/b_plait_sf"/>
</dbReference>
<dbReference type="GO" id="GO:0003676">
    <property type="term" value="F:nucleic acid binding"/>
    <property type="evidence" value="ECO:0007669"/>
    <property type="project" value="InterPro"/>
</dbReference>
<proteinExistence type="predicted"/>
<evidence type="ECO:0008006" key="4">
    <source>
        <dbReference type="Google" id="ProtNLM"/>
    </source>
</evidence>
<feature type="region of interest" description="Disordered" evidence="1">
    <location>
        <begin position="234"/>
        <end position="260"/>
    </location>
</feature>
<name>A0A6A5ULW9_9PLEO</name>
<dbReference type="AlphaFoldDB" id="A0A6A5ULW9"/>